<evidence type="ECO:0000256" key="1">
    <source>
        <dbReference type="SAM" id="MobiDB-lite"/>
    </source>
</evidence>
<feature type="compositionally biased region" description="Polar residues" evidence="1">
    <location>
        <begin position="124"/>
        <end position="138"/>
    </location>
</feature>
<evidence type="ECO:0000313" key="2">
    <source>
        <dbReference type="EMBL" id="TBU65434.1"/>
    </source>
</evidence>
<keyword evidence="3" id="KW-1185">Reference proteome</keyword>
<feature type="region of interest" description="Disordered" evidence="1">
    <location>
        <begin position="124"/>
        <end position="144"/>
    </location>
</feature>
<dbReference type="AlphaFoldDB" id="A0A4Q9QF13"/>
<dbReference type="EMBL" id="ML145084">
    <property type="protein sequence ID" value="TBU65434.1"/>
    <property type="molecule type" value="Genomic_DNA"/>
</dbReference>
<evidence type="ECO:0000313" key="3">
    <source>
        <dbReference type="Proteomes" id="UP000292082"/>
    </source>
</evidence>
<gene>
    <name evidence="2" type="ORF">BD310DRAFT_8078</name>
</gene>
<organism evidence="2 3">
    <name type="scientific">Dichomitus squalens</name>
    <dbReference type="NCBI Taxonomy" id="114155"/>
    <lineage>
        <taxon>Eukaryota</taxon>
        <taxon>Fungi</taxon>
        <taxon>Dikarya</taxon>
        <taxon>Basidiomycota</taxon>
        <taxon>Agaricomycotina</taxon>
        <taxon>Agaricomycetes</taxon>
        <taxon>Polyporales</taxon>
        <taxon>Polyporaceae</taxon>
        <taxon>Dichomitus</taxon>
    </lineage>
</organism>
<name>A0A4Q9QF13_9APHY</name>
<protein>
    <submittedName>
        <fullName evidence="2">Uncharacterized protein</fullName>
    </submittedName>
</protein>
<accession>A0A4Q9QF13</accession>
<sequence length="144" mass="15700">MYLAQSSFKIAAPPSVLPVSASLILTITSPCRVCASLSSIVSTVFDDVHGNLTGDTLSADIVSLDIVDRLWIRQPPFRNGTGAGPRILSGKRSFGLWSSRTSRKPFLSGLRRPSSNLLRWPFSSSNHHRPTSSQPDTSYSDHKC</sequence>
<proteinExistence type="predicted"/>
<dbReference type="Proteomes" id="UP000292082">
    <property type="component" value="Unassembled WGS sequence"/>
</dbReference>
<reference evidence="2 3" key="1">
    <citation type="submission" date="2019-01" db="EMBL/GenBank/DDBJ databases">
        <title>Draft genome sequences of three monokaryotic isolates of the white-rot basidiomycete fungus Dichomitus squalens.</title>
        <authorList>
            <consortium name="DOE Joint Genome Institute"/>
            <person name="Lopez S.C."/>
            <person name="Andreopoulos B."/>
            <person name="Pangilinan J."/>
            <person name="Lipzen A."/>
            <person name="Riley R."/>
            <person name="Ahrendt S."/>
            <person name="Ng V."/>
            <person name="Barry K."/>
            <person name="Daum C."/>
            <person name="Grigoriev I.V."/>
            <person name="Hilden K.S."/>
            <person name="Makela M.R."/>
            <person name="de Vries R.P."/>
        </authorList>
    </citation>
    <scope>NUCLEOTIDE SEQUENCE [LARGE SCALE GENOMIC DNA]</scope>
    <source>
        <strain evidence="2 3">CBS 464.89</strain>
    </source>
</reference>